<evidence type="ECO:0000256" key="6">
    <source>
        <dbReference type="ARBA" id="ARBA00022723"/>
    </source>
</evidence>
<dbReference type="PANTHER" id="PTHR30040">
    <property type="entry name" value="THIAMINE BIOSYNTHESIS LIPOPROTEIN APBE"/>
    <property type="match status" value="1"/>
</dbReference>
<dbReference type="PANTHER" id="PTHR30040:SF2">
    <property type="entry name" value="FAD:PROTEIN FMN TRANSFERASE"/>
    <property type="match status" value="1"/>
</dbReference>
<evidence type="ECO:0000256" key="8">
    <source>
        <dbReference type="ARBA" id="ARBA00022842"/>
    </source>
</evidence>
<feature type="transmembrane region" description="Helical" evidence="12">
    <location>
        <begin position="9"/>
        <end position="25"/>
    </location>
</feature>
<dbReference type="PIRSF" id="PIRSF006268">
    <property type="entry name" value="ApbE"/>
    <property type="match status" value="1"/>
</dbReference>
<evidence type="ECO:0000313" key="13">
    <source>
        <dbReference type="EMBL" id="MFC4873872.1"/>
    </source>
</evidence>
<keyword evidence="12" id="KW-0812">Transmembrane</keyword>
<keyword evidence="6 11" id="KW-0479">Metal-binding</keyword>
<evidence type="ECO:0000256" key="2">
    <source>
        <dbReference type="ARBA" id="ARBA00011955"/>
    </source>
</evidence>
<comment type="similarity">
    <text evidence="11">Belongs to the ApbE family.</text>
</comment>
<proteinExistence type="inferred from homology"/>
<evidence type="ECO:0000256" key="12">
    <source>
        <dbReference type="SAM" id="Phobius"/>
    </source>
</evidence>
<name>A0ABV9T5V3_9BACT</name>
<evidence type="ECO:0000256" key="11">
    <source>
        <dbReference type="PIRNR" id="PIRNR006268"/>
    </source>
</evidence>
<dbReference type="EMBL" id="JBHSJJ010000013">
    <property type="protein sequence ID" value="MFC4873872.1"/>
    <property type="molecule type" value="Genomic_DNA"/>
</dbReference>
<dbReference type="RefSeq" id="WP_377067164.1">
    <property type="nucleotide sequence ID" value="NZ_JBHSJJ010000013.1"/>
</dbReference>
<evidence type="ECO:0000256" key="10">
    <source>
        <dbReference type="ARBA" id="ARBA00048540"/>
    </source>
</evidence>
<dbReference type="Proteomes" id="UP001595818">
    <property type="component" value="Unassembled WGS sequence"/>
</dbReference>
<keyword evidence="14" id="KW-1185">Reference proteome</keyword>
<evidence type="ECO:0000256" key="7">
    <source>
        <dbReference type="ARBA" id="ARBA00022827"/>
    </source>
</evidence>
<sequence>MRKNARKNIIYSIILLLLVFLVYLYRQYKQSPIVQEKDPKMVLSGPTMGTTYRIVYLDWERRDFKKEIDSLLNVFNQSLSTYIPDSELSRFNRSDSVIFRLPYFYPVLEKSKEVYENTSGAFDPTVGPLVNVWGFGPEGASMKDSLHINQLLDRVGFEKIVFDETGVKKTYPEVYLDFSAIAKGYGVDVVADWLSDNGIDNFLVEIGGELVGRGTNESGELWRVGVTRPDEEGLANDLYSIIALDNRGMATSGNYRNFYEVDGQKFSHTISPFTGYPVRHGLLSATVVAENSMTADAYATALMVLGTDASIALQKDTGDFEMLLIYNDEEGNMKSYVSEGLKPYLSVAKEDK</sequence>
<dbReference type="InterPro" id="IPR024932">
    <property type="entry name" value="ApbE"/>
</dbReference>
<reference evidence="14" key="1">
    <citation type="journal article" date="2019" name="Int. J. Syst. Evol. Microbiol.">
        <title>The Global Catalogue of Microorganisms (GCM) 10K type strain sequencing project: providing services to taxonomists for standard genome sequencing and annotation.</title>
        <authorList>
            <consortium name="The Broad Institute Genomics Platform"/>
            <consortium name="The Broad Institute Genome Sequencing Center for Infectious Disease"/>
            <person name="Wu L."/>
            <person name="Ma J."/>
        </authorList>
    </citation>
    <scope>NUCLEOTIDE SEQUENCE [LARGE SCALE GENOMIC DNA]</scope>
    <source>
        <strain evidence="14">CGMCC 4.7466</strain>
    </source>
</reference>
<evidence type="ECO:0000256" key="1">
    <source>
        <dbReference type="ARBA" id="ARBA00001946"/>
    </source>
</evidence>
<evidence type="ECO:0000256" key="4">
    <source>
        <dbReference type="ARBA" id="ARBA00022630"/>
    </source>
</evidence>
<dbReference type="EC" id="2.7.1.180" evidence="2 11"/>
<organism evidence="13 14">
    <name type="scientific">Negadavirga shengliensis</name>
    <dbReference type="NCBI Taxonomy" id="1389218"/>
    <lineage>
        <taxon>Bacteria</taxon>
        <taxon>Pseudomonadati</taxon>
        <taxon>Bacteroidota</taxon>
        <taxon>Cytophagia</taxon>
        <taxon>Cytophagales</taxon>
        <taxon>Cyclobacteriaceae</taxon>
        <taxon>Negadavirga</taxon>
    </lineage>
</organism>
<dbReference type="GO" id="GO:0016740">
    <property type="term" value="F:transferase activity"/>
    <property type="evidence" value="ECO:0007669"/>
    <property type="project" value="UniProtKB-KW"/>
</dbReference>
<accession>A0ABV9T5V3</accession>
<dbReference type="InterPro" id="IPR003374">
    <property type="entry name" value="ApbE-like_sf"/>
</dbReference>
<protein>
    <recommendedName>
        <fullName evidence="3 11">FAD:protein FMN transferase</fullName>
        <ecNumber evidence="2 11">2.7.1.180</ecNumber>
    </recommendedName>
    <alternativeName>
        <fullName evidence="9 11">Flavin transferase</fullName>
    </alternativeName>
</protein>
<keyword evidence="8 11" id="KW-0460">Magnesium</keyword>
<gene>
    <name evidence="13" type="ORF">ACFPFU_19365</name>
</gene>
<evidence type="ECO:0000256" key="3">
    <source>
        <dbReference type="ARBA" id="ARBA00016337"/>
    </source>
</evidence>
<keyword evidence="5 11" id="KW-0808">Transferase</keyword>
<evidence type="ECO:0000256" key="9">
    <source>
        <dbReference type="ARBA" id="ARBA00031306"/>
    </source>
</evidence>
<dbReference type="Gene3D" id="3.10.520.10">
    <property type="entry name" value="ApbE-like domains"/>
    <property type="match status" value="1"/>
</dbReference>
<evidence type="ECO:0000313" key="14">
    <source>
        <dbReference type="Proteomes" id="UP001595818"/>
    </source>
</evidence>
<comment type="cofactor">
    <cofactor evidence="1">
        <name>Mg(2+)</name>
        <dbReference type="ChEBI" id="CHEBI:18420"/>
    </cofactor>
</comment>
<keyword evidence="12" id="KW-0472">Membrane</keyword>
<evidence type="ECO:0000256" key="5">
    <source>
        <dbReference type="ARBA" id="ARBA00022679"/>
    </source>
</evidence>
<comment type="catalytic activity">
    <reaction evidence="10 11">
        <text>L-threonyl-[protein] + FAD = FMN-L-threonyl-[protein] + AMP + H(+)</text>
        <dbReference type="Rhea" id="RHEA:36847"/>
        <dbReference type="Rhea" id="RHEA-COMP:11060"/>
        <dbReference type="Rhea" id="RHEA-COMP:11061"/>
        <dbReference type="ChEBI" id="CHEBI:15378"/>
        <dbReference type="ChEBI" id="CHEBI:30013"/>
        <dbReference type="ChEBI" id="CHEBI:57692"/>
        <dbReference type="ChEBI" id="CHEBI:74257"/>
        <dbReference type="ChEBI" id="CHEBI:456215"/>
        <dbReference type="EC" id="2.7.1.180"/>
    </reaction>
</comment>
<keyword evidence="12" id="KW-1133">Transmembrane helix</keyword>
<dbReference type="SUPFAM" id="SSF143631">
    <property type="entry name" value="ApbE-like"/>
    <property type="match status" value="1"/>
</dbReference>
<comment type="caution">
    <text evidence="13">The sequence shown here is derived from an EMBL/GenBank/DDBJ whole genome shotgun (WGS) entry which is preliminary data.</text>
</comment>
<keyword evidence="7 11" id="KW-0274">FAD</keyword>
<dbReference type="Pfam" id="PF02424">
    <property type="entry name" value="ApbE"/>
    <property type="match status" value="1"/>
</dbReference>
<keyword evidence="4 11" id="KW-0285">Flavoprotein</keyword>